<reference evidence="11" key="1">
    <citation type="submission" date="2022-01" db="EMBL/GenBank/DDBJ databases">
        <authorList>
            <person name="King R."/>
        </authorList>
    </citation>
    <scope>NUCLEOTIDE SEQUENCE</scope>
</reference>
<proteinExistence type="inferred from homology"/>
<dbReference type="PANTHER" id="PTHR14025:SF20">
    <property type="entry name" value="FANCONI ANEMIA GROUP M PROTEIN"/>
    <property type="match status" value="1"/>
</dbReference>
<dbReference type="Gene3D" id="3.40.50.300">
    <property type="entry name" value="P-loop containing nucleotide triphosphate hydrolases"/>
    <property type="match status" value="2"/>
</dbReference>
<dbReference type="InterPro" id="IPR039686">
    <property type="entry name" value="FANCM/Mph1-like_ID"/>
</dbReference>
<comment type="similarity">
    <text evidence="2">Belongs to the DEAD box helicase family. DEAH subfamily. FANCM sub-subfamily.</text>
</comment>
<dbReference type="GO" id="GO:0036297">
    <property type="term" value="P:interstrand cross-link repair"/>
    <property type="evidence" value="ECO:0007669"/>
    <property type="project" value="TreeGrafter"/>
</dbReference>
<dbReference type="GO" id="GO:0005634">
    <property type="term" value="C:nucleus"/>
    <property type="evidence" value="ECO:0007669"/>
    <property type="project" value="UniProtKB-SubCell"/>
</dbReference>
<feature type="compositionally biased region" description="Polar residues" evidence="8">
    <location>
        <begin position="995"/>
        <end position="1014"/>
    </location>
</feature>
<comment type="subcellular location">
    <subcellularLocation>
        <location evidence="1">Nucleus</location>
    </subcellularLocation>
</comment>
<protein>
    <recommendedName>
        <fullName evidence="13">Fanconi anemia group M protein</fullName>
    </recommendedName>
</protein>
<evidence type="ECO:0000256" key="4">
    <source>
        <dbReference type="ARBA" id="ARBA00022801"/>
    </source>
</evidence>
<dbReference type="FunFam" id="3.40.50.300:FF:000861">
    <property type="entry name" value="Fanconi anemia, complementation group M"/>
    <property type="match status" value="1"/>
</dbReference>
<feature type="domain" description="Helicase C-terminal" evidence="10">
    <location>
        <begin position="421"/>
        <end position="507"/>
    </location>
</feature>
<feature type="region of interest" description="Disordered" evidence="8">
    <location>
        <begin position="1169"/>
        <end position="1189"/>
    </location>
</feature>
<feature type="compositionally biased region" description="Polar residues" evidence="8">
    <location>
        <begin position="1169"/>
        <end position="1179"/>
    </location>
</feature>
<organism evidence="11 12">
    <name type="scientific">Phaedon cochleariae</name>
    <name type="common">Mustard beetle</name>
    <dbReference type="NCBI Taxonomy" id="80249"/>
    <lineage>
        <taxon>Eukaryota</taxon>
        <taxon>Metazoa</taxon>
        <taxon>Ecdysozoa</taxon>
        <taxon>Arthropoda</taxon>
        <taxon>Hexapoda</taxon>
        <taxon>Insecta</taxon>
        <taxon>Pterygota</taxon>
        <taxon>Neoptera</taxon>
        <taxon>Endopterygota</taxon>
        <taxon>Coleoptera</taxon>
        <taxon>Polyphaga</taxon>
        <taxon>Cucujiformia</taxon>
        <taxon>Chrysomeloidea</taxon>
        <taxon>Chrysomelidae</taxon>
        <taxon>Chrysomelinae</taxon>
        <taxon>Chrysomelini</taxon>
        <taxon>Phaedon</taxon>
    </lineage>
</organism>
<dbReference type="InterPro" id="IPR001650">
    <property type="entry name" value="Helicase_C-like"/>
</dbReference>
<name>A0A9N9SBT0_PHACE</name>
<dbReference type="GO" id="GO:0000400">
    <property type="term" value="F:four-way junction DNA binding"/>
    <property type="evidence" value="ECO:0007669"/>
    <property type="project" value="TreeGrafter"/>
</dbReference>
<dbReference type="Proteomes" id="UP001153737">
    <property type="component" value="Chromosome 1"/>
</dbReference>
<keyword evidence="4" id="KW-0378">Hydrolase</keyword>
<feature type="compositionally biased region" description="Basic and acidic residues" evidence="8">
    <location>
        <begin position="1180"/>
        <end position="1189"/>
    </location>
</feature>
<feature type="region of interest" description="Disordered" evidence="8">
    <location>
        <begin position="1521"/>
        <end position="1551"/>
    </location>
</feature>
<evidence type="ECO:0000256" key="6">
    <source>
        <dbReference type="ARBA" id="ARBA00022840"/>
    </source>
</evidence>
<dbReference type="SMART" id="SM00490">
    <property type="entry name" value="HELICc"/>
    <property type="match status" value="1"/>
</dbReference>
<dbReference type="GO" id="GO:0009378">
    <property type="term" value="F:four-way junction helicase activity"/>
    <property type="evidence" value="ECO:0007669"/>
    <property type="project" value="TreeGrafter"/>
</dbReference>
<dbReference type="Pfam" id="PF00271">
    <property type="entry name" value="Helicase_C"/>
    <property type="match status" value="1"/>
</dbReference>
<dbReference type="CDD" id="cd12091">
    <property type="entry name" value="FANCM_ID"/>
    <property type="match status" value="1"/>
</dbReference>
<dbReference type="PANTHER" id="PTHR14025">
    <property type="entry name" value="FANCONI ANEMIA GROUP M FANCM FAMILY MEMBER"/>
    <property type="match status" value="1"/>
</dbReference>
<dbReference type="InterPro" id="IPR044749">
    <property type="entry name" value="FANCM_DEXDc"/>
</dbReference>
<reference evidence="11" key="2">
    <citation type="submission" date="2022-10" db="EMBL/GenBank/DDBJ databases">
        <authorList>
            <consortium name="ENA_rothamsted_submissions"/>
            <consortium name="culmorum"/>
            <person name="King R."/>
        </authorList>
    </citation>
    <scope>NUCLEOTIDE SEQUENCE</scope>
</reference>
<dbReference type="SUPFAM" id="SSF52540">
    <property type="entry name" value="P-loop containing nucleoside triphosphate hydrolases"/>
    <property type="match status" value="1"/>
</dbReference>
<evidence type="ECO:0000313" key="11">
    <source>
        <dbReference type="EMBL" id="CAG9813734.1"/>
    </source>
</evidence>
<dbReference type="GO" id="GO:0005524">
    <property type="term" value="F:ATP binding"/>
    <property type="evidence" value="ECO:0007669"/>
    <property type="project" value="UniProtKB-KW"/>
</dbReference>
<feature type="region of interest" description="Disordered" evidence="8">
    <location>
        <begin position="1304"/>
        <end position="1334"/>
    </location>
</feature>
<evidence type="ECO:0000256" key="7">
    <source>
        <dbReference type="ARBA" id="ARBA00023242"/>
    </source>
</evidence>
<evidence type="ECO:0000256" key="8">
    <source>
        <dbReference type="SAM" id="MobiDB-lite"/>
    </source>
</evidence>
<dbReference type="Pfam" id="PF04851">
    <property type="entry name" value="ResIII"/>
    <property type="match status" value="1"/>
</dbReference>
<feature type="compositionally biased region" description="Polar residues" evidence="8">
    <location>
        <begin position="1024"/>
        <end position="1036"/>
    </location>
</feature>
<evidence type="ECO:0000256" key="1">
    <source>
        <dbReference type="ARBA" id="ARBA00004123"/>
    </source>
</evidence>
<evidence type="ECO:0000259" key="9">
    <source>
        <dbReference type="SMART" id="SM00487"/>
    </source>
</evidence>
<dbReference type="GO" id="GO:0043138">
    <property type="term" value="F:3'-5' DNA helicase activity"/>
    <property type="evidence" value="ECO:0007669"/>
    <property type="project" value="InterPro"/>
</dbReference>
<dbReference type="EMBL" id="OU896707">
    <property type="protein sequence ID" value="CAG9813734.1"/>
    <property type="molecule type" value="Genomic_DNA"/>
</dbReference>
<dbReference type="CDD" id="cd18033">
    <property type="entry name" value="DEXDc_FANCM"/>
    <property type="match status" value="1"/>
</dbReference>
<evidence type="ECO:0000256" key="5">
    <source>
        <dbReference type="ARBA" id="ARBA00022806"/>
    </source>
</evidence>
<evidence type="ECO:0008006" key="13">
    <source>
        <dbReference type="Google" id="ProtNLM"/>
    </source>
</evidence>
<keyword evidence="12" id="KW-1185">Reference proteome</keyword>
<dbReference type="GO" id="GO:0016787">
    <property type="term" value="F:hydrolase activity"/>
    <property type="evidence" value="ECO:0007669"/>
    <property type="project" value="UniProtKB-KW"/>
</dbReference>
<feature type="region of interest" description="Disordered" evidence="8">
    <location>
        <begin position="1245"/>
        <end position="1286"/>
    </location>
</feature>
<sequence length="1551" mass="175210">MNSQVNQSTQSQFMCLNLSTDLETKGFDLQAGQSWIYPTNYPVRDYQFNIVQKALLENTLVSLPTGLGKTFIAAVVMYNFFRWYPQGKVIFMAPTRPLVKQQVDACYDIMAIPREATAELTGTKVMNTREEVWKEKRVFFITPQILENDLDTFQDLGPRIKCIVFDEAHKARGNHAYCEVIRKLSSSNKYFRVLALSATPGGTINDVLEVVQNLLISHLEVRTEESLDVSPYVFHRNLTTVVVPLGEKLQSVKDEYMKVLEHYTRSLIKFKVIQGNCGSLTKGKIFMTMKNYQQSARGTSGNYGEIMKSLNICVTLYHAYELLVRHGLRSFLTFYEEHINKPLLRGNTSIMAIMKDVEEYLGPAAKLEQLPDGQYPEVSKDVKFGHPKFYKLRDILVEHFKLKGNSSRVIVFFEFRDSVMEAYALLIQSKPILKPRIFLGQGHGITQKLQINVVKAFREGHCNTLLSTSIGEEGLDVGEVDLIVCFDISNKSPIRMVQRMGRTGRKKEGSIVVLVTEGKEQQTLKDCLIHKNNVAVHVLGSRELAKGLKEESPRLVPEGLIPKCEKIFITVKKPILKKNSSLKDMFRSISSSSSEPTFSPDLQIVEIEERIPTSTFLVTKECSMDQDFQISTIFSKRIEKQRSFQETHQVKHSRDTEIFVKLLQIADSKRFNIPMSQLGGTQELQTKNMKQADIRNMFVKSQSSNDFVIPSTQAPKTSLSPGMEENSTFGSRELFNELSNFLSIEMTDLNRGCKLCLGERDCEKYTLIRKPTAKLNWIELDESVFSTVTKNDLKLFQKSMDKVETEFELEDTLDFGIINTPKEPEEVMELEDLIDNSILNGIFNKTCNFEAPKSLDNLMKKFSTSIANADLSQIESQTKSAVVNENIQTENQPPNVEEILAFFLLTSVEDIFENSNDIGSSQCTIIYSPDIFEPSPTLPTTKIATTPPNEVATLSSDEGSPILGTFQVKRKKKNHSQIVARNLMKDRNLIVDSPSDFTMNKTKLSSTPMSASQKVQEKIHHSAKSSISTESDTTALKQAEEQDIPLKSTTDSSFQKTDSISEIEDICDVSFLGLTELAENFENKIVSPQKPLTQKANQAKDTNLSEIIELSDFCDLEDFVDASFVDNPRNGFEKTQETHKTLRPPSPSQVTITQMISLVNKDSDSFELKSSSNVSQEQSELPRKTRTDYIKTSSTDSGCFILNNPVNTSRLNPFLKNNNVKNLPADGKSKVPLANQIIAKNKPLHLFGSRSGSSNVPKDTKADVQLKNKPKGQTPSGPSNSSQKENMDATLDIDDSDLFDFSFNNKRSTGKKTNNVSPAKRNSLNKSGDSPSLVKNVDESIKKLSLNMSIQCVPSDDDFETHPWIKPKAKIVKKTCFGGDKPTGHCSKTVSKPKKKRKRIGRQFVEDEAELSLCDGFNVSEDEDDEENQDCYEPSFVADETHYVDTQMHIRYLQSVRSPVLPSKFRSHRKTVPNIDVYSQEVDRENDTYLDDSFVVHEEIEETIASQAELTELEILEKKLEMRRKKRKKSDGVDNPVKKRRRIVIEESDSD</sequence>
<gene>
    <name evidence="11" type="ORF">PHAECO_LOCUS849</name>
</gene>
<dbReference type="Gene3D" id="1.20.1320.20">
    <property type="entry name" value="hef helicase domain"/>
    <property type="match status" value="1"/>
</dbReference>
<feature type="region of interest" description="Disordered" evidence="8">
    <location>
        <begin position="994"/>
        <end position="1055"/>
    </location>
</feature>
<dbReference type="InterPro" id="IPR014001">
    <property type="entry name" value="Helicase_ATP-bd"/>
</dbReference>
<evidence type="ECO:0000256" key="3">
    <source>
        <dbReference type="ARBA" id="ARBA00022741"/>
    </source>
</evidence>
<keyword evidence="5" id="KW-0347">Helicase</keyword>
<dbReference type="InterPro" id="IPR027417">
    <property type="entry name" value="P-loop_NTPase"/>
</dbReference>
<feature type="domain" description="Helicase ATP-binding" evidence="9">
    <location>
        <begin position="39"/>
        <end position="236"/>
    </location>
</feature>
<keyword evidence="6" id="KW-0067">ATP-binding</keyword>
<dbReference type="InterPro" id="IPR006935">
    <property type="entry name" value="Helicase/UvrB_N"/>
</dbReference>
<evidence type="ECO:0000313" key="12">
    <source>
        <dbReference type="Proteomes" id="UP001153737"/>
    </source>
</evidence>
<feature type="compositionally biased region" description="Polar residues" evidence="8">
    <location>
        <begin position="1304"/>
        <end position="1330"/>
    </location>
</feature>
<keyword evidence="7" id="KW-0539">Nucleus</keyword>
<dbReference type="SMART" id="SM00487">
    <property type="entry name" value="DEXDc"/>
    <property type="match status" value="1"/>
</dbReference>
<evidence type="ECO:0000256" key="2">
    <source>
        <dbReference type="ARBA" id="ARBA00009889"/>
    </source>
</evidence>
<dbReference type="GO" id="GO:0045003">
    <property type="term" value="P:double-strand break repair via synthesis-dependent strand annealing"/>
    <property type="evidence" value="ECO:0007669"/>
    <property type="project" value="TreeGrafter"/>
</dbReference>
<keyword evidence="3" id="KW-0547">Nucleotide-binding</keyword>
<dbReference type="OrthoDB" id="6513042at2759"/>
<accession>A0A9N9SBT0</accession>
<evidence type="ECO:0000259" key="10">
    <source>
        <dbReference type="SMART" id="SM00490"/>
    </source>
</evidence>
<feature type="compositionally biased region" description="Polar residues" evidence="8">
    <location>
        <begin position="1271"/>
        <end position="1284"/>
    </location>
</feature>